<evidence type="ECO:0000256" key="6">
    <source>
        <dbReference type="SAM" id="MobiDB-lite"/>
    </source>
</evidence>
<comment type="caution">
    <text evidence="8">The sequence shown here is derived from an EMBL/GenBank/DDBJ whole genome shotgun (WGS) entry which is preliminary data.</text>
</comment>
<feature type="compositionally biased region" description="Polar residues" evidence="6">
    <location>
        <begin position="430"/>
        <end position="455"/>
    </location>
</feature>
<dbReference type="GO" id="GO:0016020">
    <property type="term" value="C:membrane"/>
    <property type="evidence" value="ECO:0007669"/>
    <property type="project" value="TreeGrafter"/>
</dbReference>
<dbReference type="GO" id="GO:0000407">
    <property type="term" value="C:phagophore assembly site"/>
    <property type="evidence" value="ECO:0007669"/>
    <property type="project" value="TreeGrafter"/>
</dbReference>
<evidence type="ECO:0000256" key="4">
    <source>
        <dbReference type="ARBA" id="ARBA00022840"/>
    </source>
</evidence>
<dbReference type="AlphaFoldDB" id="A0A8S1NH78"/>
<protein>
    <recommendedName>
        <fullName evidence="7">Protein kinase domain-containing protein</fullName>
    </recommendedName>
</protein>
<keyword evidence="4 5" id="KW-0067">ATP-binding</keyword>
<feature type="binding site" evidence="5">
    <location>
        <position position="45"/>
    </location>
    <ligand>
        <name>ATP</name>
        <dbReference type="ChEBI" id="CHEBI:30616"/>
    </ligand>
</feature>
<feature type="compositionally biased region" description="Low complexity" evidence="6">
    <location>
        <begin position="459"/>
        <end position="470"/>
    </location>
</feature>
<evidence type="ECO:0000259" key="7">
    <source>
        <dbReference type="PROSITE" id="PS50011"/>
    </source>
</evidence>
<dbReference type="OrthoDB" id="7869584at2759"/>
<reference evidence="8" key="1">
    <citation type="submission" date="2021-01" db="EMBL/GenBank/DDBJ databases">
        <authorList>
            <consortium name="Genoscope - CEA"/>
            <person name="William W."/>
        </authorList>
    </citation>
    <scope>NUCLEOTIDE SEQUENCE</scope>
</reference>
<keyword evidence="9" id="KW-1185">Reference proteome</keyword>
<accession>A0A8S1NH78</accession>
<dbReference type="GO" id="GO:0010506">
    <property type="term" value="P:regulation of autophagy"/>
    <property type="evidence" value="ECO:0007669"/>
    <property type="project" value="InterPro"/>
</dbReference>
<evidence type="ECO:0000256" key="3">
    <source>
        <dbReference type="ARBA" id="ARBA00022777"/>
    </source>
</evidence>
<dbReference type="GO" id="GO:0005829">
    <property type="term" value="C:cytosol"/>
    <property type="evidence" value="ECO:0007669"/>
    <property type="project" value="TreeGrafter"/>
</dbReference>
<keyword evidence="2 5" id="KW-0547">Nucleotide-binding</keyword>
<organism evidence="8 9">
    <name type="scientific">Paramecium sonneborni</name>
    <dbReference type="NCBI Taxonomy" id="65129"/>
    <lineage>
        <taxon>Eukaryota</taxon>
        <taxon>Sar</taxon>
        <taxon>Alveolata</taxon>
        <taxon>Ciliophora</taxon>
        <taxon>Intramacronucleata</taxon>
        <taxon>Oligohymenophorea</taxon>
        <taxon>Peniculida</taxon>
        <taxon>Parameciidae</taxon>
        <taxon>Paramecium</taxon>
    </lineage>
</organism>
<keyword evidence="3" id="KW-0418">Kinase</keyword>
<evidence type="ECO:0000256" key="1">
    <source>
        <dbReference type="ARBA" id="ARBA00022679"/>
    </source>
</evidence>
<feature type="region of interest" description="Disordered" evidence="6">
    <location>
        <begin position="430"/>
        <end position="470"/>
    </location>
</feature>
<sequence>MMRNTAQPIMIENNQYKITETLGQGSYGYVVKGQNLQTHQIVAIKIQESINEAELMMLLKMKGKKYKNLIKTLHVEKIGKYYYMVMEYCKESLYDRIQRQGTIKHDDIRFIMKEIANGLREIHEMGYAHRNITPENVLVFQVKDDLGNTQDLYKICDFGTIKEIDVLKTQKVGTAYYFAPEQINKTSEQYTQAVDIWAFGALIYELLTGVPMFNGSTEYEVCNKISSITQYDIDTIIQNNLKIERKYQTLLLNMMQIDLQKRYDINQTISDLRGQSQIKQKSSIRLEPKQIIQQPSQQPTNIVSQIWKIPQPQSCQYFQNDQNKLQQGQQIKYDLVNPQILQKKHNQDNPMLTADQFQNYMFPSNKNDQPNPQPIQRESKFMQQTANINQGFLSSQLRNQQPQTNNNTRLANEDQISNETDQVQAVKQNPQPNNTFRVSQNNFPQNSNITNQYQDVDSKNNQQQQISQQQPKQIFNLNNNLQQQQPQYGANGRVTNPRFQREINNSQKQTQTFVQK</sequence>
<dbReference type="InterPro" id="IPR017441">
    <property type="entry name" value="Protein_kinase_ATP_BS"/>
</dbReference>
<evidence type="ECO:0000313" key="9">
    <source>
        <dbReference type="Proteomes" id="UP000692954"/>
    </source>
</evidence>
<keyword evidence="1" id="KW-0808">Transferase</keyword>
<dbReference type="PANTHER" id="PTHR24348:SF22">
    <property type="entry name" value="NON-SPECIFIC SERINE_THREONINE PROTEIN KINASE"/>
    <property type="match status" value="1"/>
</dbReference>
<dbReference type="PROSITE" id="PS50011">
    <property type="entry name" value="PROTEIN_KINASE_DOM"/>
    <property type="match status" value="1"/>
</dbReference>
<dbReference type="InterPro" id="IPR000719">
    <property type="entry name" value="Prot_kinase_dom"/>
</dbReference>
<dbReference type="GO" id="GO:0005776">
    <property type="term" value="C:autophagosome"/>
    <property type="evidence" value="ECO:0007669"/>
    <property type="project" value="TreeGrafter"/>
</dbReference>
<dbReference type="Pfam" id="PF00069">
    <property type="entry name" value="Pkinase"/>
    <property type="match status" value="1"/>
</dbReference>
<name>A0A8S1NH78_9CILI</name>
<dbReference type="PANTHER" id="PTHR24348">
    <property type="entry name" value="SERINE/THREONINE-PROTEIN KINASE UNC-51-RELATED"/>
    <property type="match status" value="1"/>
</dbReference>
<dbReference type="GO" id="GO:0000045">
    <property type="term" value="P:autophagosome assembly"/>
    <property type="evidence" value="ECO:0007669"/>
    <property type="project" value="TreeGrafter"/>
</dbReference>
<dbReference type="PROSITE" id="PS00107">
    <property type="entry name" value="PROTEIN_KINASE_ATP"/>
    <property type="match status" value="1"/>
</dbReference>
<gene>
    <name evidence="8" type="ORF">PSON_ATCC_30995.1.T0540127</name>
</gene>
<dbReference type="EMBL" id="CAJJDN010000054">
    <property type="protein sequence ID" value="CAD8089461.1"/>
    <property type="molecule type" value="Genomic_DNA"/>
</dbReference>
<feature type="domain" description="Protein kinase" evidence="7">
    <location>
        <begin position="16"/>
        <end position="278"/>
    </location>
</feature>
<dbReference type="GO" id="GO:0005524">
    <property type="term" value="F:ATP binding"/>
    <property type="evidence" value="ECO:0007669"/>
    <property type="project" value="UniProtKB-UniRule"/>
</dbReference>
<dbReference type="GO" id="GO:0004674">
    <property type="term" value="F:protein serine/threonine kinase activity"/>
    <property type="evidence" value="ECO:0007669"/>
    <property type="project" value="InterPro"/>
</dbReference>
<proteinExistence type="predicted"/>
<dbReference type="Proteomes" id="UP000692954">
    <property type="component" value="Unassembled WGS sequence"/>
</dbReference>
<evidence type="ECO:0000256" key="5">
    <source>
        <dbReference type="PROSITE-ProRule" id="PRU10141"/>
    </source>
</evidence>
<dbReference type="InterPro" id="IPR045269">
    <property type="entry name" value="Atg1-like"/>
</dbReference>
<evidence type="ECO:0000313" key="8">
    <source>
        <dbReference type="EMBL" id="CAD8089461.1"/>
    </source>
</evidence>
<evidence type="ECO:0000256" key="2">
    <source>
        <dbReference type="ARBA" id="ARBA00022741"/>
    </source>
</evidence>